<evidence type="ECO:0008006" key="13">
    <source>
        <dbReference type="Google" id="ProtNLM"/>
    </source>
</evidence>
<dbReference type="STRING" id="1353009.A0A1Y2IRP7"/>
<dbReference type="AlphaFoldDB" id="A0A1Y2IRP7"/>
<dbReference type="OrthoDB" id="5576752at2759"/>
<evidence type="ECO:0000256" key="7">
    <source>
        <dbReference type="ARBA" id="ARBA00023136"/>
    </source>
</evidence>
<comment type="function">
    <text evidence="9">Essential for the assembly of ubiquinol-cytochrome c reductase. It has a direct effect on the correct occurrence of the Rieske protein, core 4, core 5 and apocytochrome b.</text>
</comment>
<comment type="subcellular location">
    <subcellularLocation>
        <location evidence="1">Mitochondrion inner membrane</location>
        <topology evidence="1">Single-pass membrane protein</topology>
    </subcellularLocation>
</comment>
<gene>
    <name evidence="11" type="ORF">PYCCODRAFT_1435174</name>
</gene>
<evidence type="ECO:0000313" key="12">
    <source>
        <dbReference type="Proteomes" id="UP000193067"/>
    </source>
</evidence>
<feature type="region of interest" description="Disordered" evidence="10">
    <location>
        <begin position="52"/>
        <end position="84"/>
    </location>
</feature>
<keyword evidence="6" id="KW-0496">Mitochondrion</keyword>
<evidence type="ECO:0000256" key="3">
    <source>
        <dbReference type="ARBA" id="ARBA00022692"/>
    </source>
</evidence>
<evidence type="ECO:0000313" key="11">
    <source>
        <dbReference type="EMBL" id="OSD02891.1"/>
    </source>
</evidence>
<keyword evidence="8" id="KW-0143">Chaperone</keyword>
<evidence type="ECO:0000256" key="8">
    <source>
        <dbReference type="ARBA" id="ARBA00023186"/>
    </source>
</evidence>
<dbReference type="GO" id="GO:0005743">
    <property type="term" value="C:mitochondrial inner membrane"/>
    <property type="evidence" value="ECO:0007669"/>
    <property type="project" value="UniProtKB-SubCell"/>
</dbReference>
<keyword evidence="12" id="KW-1185">Reference proteome</keyword>
<evidence type="ECO:0000256" key="9">
    <source>
        <dbReference type="ARBA" id="ARBA00025413"/>
    </source>
</evidence>
<keyword evidence="4" id="KW-0999">Mitochondrion inner membrane</keyword>
<proteinExistence type="inferred from homology"/>
<evidence type="ECO:0000256" key="10">
    <source>
        <dbReference type="SAM" id="MobiDB-lite"/>
    </source>
</evidence>
<name>A0A1Y2IRP7_TRAC3</name>
<keyword evidence="3" id="KW-0812">Transmembrane</keyword>
<protein>
    <recommendedName>
        <fullName evidence="13">Assembly factor CBP4</fullName>
    </recommendedName>
</protein>
<evidence type="ECO:0000256" key="4">
    <source>
        <dbReference type="ARBA" id="ARBA00022792"/>
    </source>
</evidence>
<sequence>MSQFPWGKLMLTSFGIMGAGYVIMRTTTPTPEQTYAAMSPELRKKVDANRAARLARENATKQQETAQLNDPDAQKPIWADAPRS</sequence>
<dbReference type="InterPro" id="IPR012420">
    <property type="entry name" value="Cbp4"/>
</dbReference>
<dbReference type="Proteomes" id="UP000193067">
    <property type="component" value="Unassembled WGS sequence"/>
</dbReference>
<evidence type="ECO:0000256" key="5">
    <source>
        <dbReference type="ARBA" id="ARBA00022989"/>
    </source>
</evidence>
<dbReference type="EMBL" id="KZ084103">
    <property type="protein sequence ID" value="OSD02891.1"/>
    <property type="molecule type" value="Genomic_DNA"/>
</dbReference>
<accession>A0A1Y2IRP7</accession>
<evidence type="ECO:0000256" key="2">
    <source>
        <dbReference type="ARBA" id="ARBA00006780"/>
    </source>
</evidence>
<comment type="similarity">
    <text evidence="2">Belongs to the CBP4 family.</text>
</comment>
<reference evidence="11 12" key="1">
    <citation type="journal article" date="2015" name="Biotechnol. Biofuels">
        <title>Enhanced degradation of softwood versus hardwood by the white-rot fungus Pycnoporus coccineus.</title>
        <authorList>
            <person name="Couturier M."/>
            <person name="Navarro D."/>
            <person name="Chevret D."/>
            <person name="Henrissat B."/>
            <person name="Piumi F."/>
            <person name="Ruiz-Duenas F.J."/>
            <person name="Martinez A.T."/>
            <person name="Grigoriev I.V."/>
            <person name="Riley R."/>
            <person name="Lipzen A."/>
            <person name="Berrin J.G."/>
            <person name="Master E.R."/>
            <person name="Rosso M.N."/>
        </authorList>
    </citation>
    <scope>NUCLEOTIDE SEQUENCE [LARGE SCALE GENOMIC DNA]</scope>
    <source>
        <strain evidence="11 12">BRFM310</strain>
    </source>
</reference>
<evidence type="ECO:0000256" key="1">
    <source>
        <dbReference type="ARBA" id="ARBA00004434"/>
    </source>
</evidence>
<keyword evidence="5" id="KW-1133">Transmembrane helix</keyword>
<evidence type="ECO:0000256" key="6">
    <source>
        <dbReference type="ARBA" id="ARBA00023128"/>
    </source>
</evidence>
<dbReference type="Pfam" id="PF07960">
    <property type="entry name" value="CBP4"/>
    <property type="match status" value="1"/>
</dbReference>
<keyword evidence="7" id="KW-0472">Membrane</keyword>
<organism evidence="11 12">
    <name type="scientific">Trametes coccinea (strain BRFM310)</name>
    <name type="common">Pycnoporus coccineus</name>
    <dbReference type="NCBI Taxonomy" id="1353009"/>
    <lineage>
        <taxon>Eukaryota</taxon>
        <taxon>Fungi</taxon>
        <taxon>Dikarya</taxon>
        <taxon>Basidiomycota</taxon>
        <taxon>Agaricomycotina</taxon>
        <taxon>Agaricomycetes</taxon>
        <taxon>Polyporales</taxon>
        <taxon>Polyporaceae</taxon>
        <taxon>Trametes</taxon>
    </lineage>
</organism>